<feature type="region of interest" description="Disordered" evidence="3">
    <location>
        <begin position="73"/>
        <end position="146"/>
    </location>
</feature>
<evidence type="ECO:0000259" key="4">
    <source>
        <dbReference type="PROSITE" id="PS50102"/>
    </source>
</evidence>
<evidence type="ECO:0000313" key="5">
    <source>
        <dbReference type="EMBL" id="KAF4663253.1"/>
    </source>
</evidence>
<name>A0A7J6LVF6_PEROL</name>
<dbReference type="AlphaFoldDB" id="A0A7J6LVF6"/>
<dbReference type="PANTHER" id="PTHR48025:SF1">
    <property type="entry name" value="RRM DOMAIN-CONTAINING PROTEIN"/>
    <property type="match status" value="1"/>
</dbReference>
<dbReference type="PANTHER" id="PTHR48025">
    <property type="entry name" value="OS02G0815200 PROTEIN"/>
    <property type="match status" value="1"/>
</dbReference>
<feature type="region of interest" description="Disordered" evidence="3">
    <location>
        <begin position="227"/>
        <end position="264"/>
    </location>
</feature>
<gene>
    <name evidence="5" type="ORF">FOL46_004854</name>
    <name evidence="6" type="ORF">FOZ61_000747</name>
</gene>
<dbReference type="SMART" id="SM00360">
    <property type="entry name" value="RRM"/>
    <property type="match status" value="2"/>
</dbReference>
<dbReference type="EMBL" id="JABAHT010000115">
    <property type="protein sequence ID" value="KAF4664520.1"/>
    <property type="molecule type" value="Genomic_DNA"/>
</dbReference>
<feature type="region of interest" description="Disordered" evidence="3">
    <location>
        <begin position="176"/>
        <end position="208"/>
    </location>
</feature>
<accession>A0A7J6LVF6</accession>
<evidence type="ECO:0000313" key="8">
    <source>
        <dbReference type="Proteomes" id="UP000572268"/>
    </source>
</evidence>
<feature type="region of interest" description="Disordered" evidence="3">
    <location>
        <begin position="406"/>
        <end position="432"/>
    </location>
</feature>
<evidence type="ECO:0000256" key="1">
    <source>
        <dbReference type="ARBA" id="ARBA00022884"/>
    </source>
</evidence>
<dbReference type="SUPFAM" id="SSF54928">
    <property type="entry name" value="RNA-binding domain, RBD"/>
    <property type="match status" value="2"/>
</dbReference>
<dbReference type="Proteomes" id="UP000572268">
    <property type="component" value="Unassembled WGS sequence"/>
</dbReference>
<dbReference type="PROSITE" id="PS50102">
    <property type="entry name" value="RRM"/>
    <property type="match status" value="1"/>
</dbReference>
<feature type="compositionally biased region" description="Acidic residues" evidence="3">
    <location>
        <begin position="83"/>
        <end position="99"/>
    </location>
</feature>
<evidence type="ECO:0000256" key="3">
    <source>
        <dbReference type="SAM" id="MobiDB-lite"/>
    </source>
</evidence>
<evidence type="ECO:0000256" key="2">
    <source>
        <dbReference type="PROSITE-ProRule" id="PRU00176"/>
    </source>
</evidence>
<dbReference type="EMBL" id="JABANN010000295">
    <property type="protein sequence ID" value="KAF4663253.1"/>
    <property type="molecule type" value="Genomic_DNA"/>
</dbReference>
<dbReference type="OrthoDB" id="417481at2759"/>
<feature type="compositionally biased region" description="Polar residues" evidence="3">
    <location>
        <begin position="250"/>
        <end position="259"/>
    </location>
</feature>
<feature type="region of interest" description="Disordered" evidence="3">
    <location>
        <begin position="1"/>
        <end position="21"/>
    </location>
</feature>
<feature type="domain" description="RRM" evidence="4">
    <location>
        <begin position="441"/>
        <end position="516"/>
    </location>
</feature>
<dbReference type="GO" id="GO:0003729">
    <property type="term" value="F:mRNA binding"/>
    <property type="evidence" value="ECO:0007669"/>
    <property type="project" value="TreeGrafter"/>
</dbReference>
<proteinExistence type="predicted"/>
<keyword evidence="1 2" id="KW-0694">RNA-binding</keyword>
<organism evidence="5 8">
    <name type="scientific">Perkinsus olseni</name>
    <name type="common">Perkinsus atlanticus</name>
    <dbReference type="NCBI Taxonomy" id="32597"/>
    <lineage>
        <taxon>Eukaryota</taxon>
        <taxon>Sar</taxon>
        <taxon>Alveolata</taxon>
        <taxon>Perkinsozoa</taxon>
        <taxon>Perkinsea</taxon>
        <taxon>Perkinsida</taxon>
        <taxon>Perkinsidae</taxon>
        <taxon>Perkinsus</taxon>
    </lineage>
</organism>
<sequence length="573" mass="61975">MSSGSSTNSKDSFPPQQYSTDAGVTATGLATMATMKNTFLDFGAPAPEVNLRQRSKTLPVVPNMKELLQSSLAKGAMHHTSFDEEEEEEEDDDHTEVDADYTVLTPPERTALSPSGHDDAARSCRPETAVGAQLSKPPPNPSSSSSATIDQLIAMQLLATLQTQQLQQGSTGVQFGLGSSPWRRGQANDCGVESDDDFPPISEASSSLGGSRGWDYTLVDLDKEIDVSPRKPRGHGLPQSRAPSNLVPARNNSGGTPTNDTDKTTVMLRNIPNKYTQRILLNSIDGRGFEGTYDFFYLPIDFRNRCNLGYAFINFTTNESAVAFTHSFNGYALPAFKSTKVCEVCWARVQGLEANVEHYRNSPVNEMPHNEYKPMLFAQGHPVEFPRPLSAADSGDQKLVVHQTPQHTGGGILQPPPSQVNPQQDTVGNSSSSGAAMIRRNKIFIGGLSVTSTSEAIRQHFQQWGRVTEAAVITDKKTGQSRGFGFCTYAHDVPDEVLTAEHWVDGRNIGVRIYASGPPTQTSAVTSSRVVQHDLGLPQEVVAAGGPLQSASVRRDYLSLLAPHAPSLSPTSF</sequence>
<dbReference type="Proteomes" id="UP000570595">
    <property type="component" value="Unassembled WGS sequence"/>
</dbReference>
<dbReference type="InterPro" id="IPR050502">
    <property type="entry name" value="Euk_RNA-bind_prot"/>
</dbReference>
<dbReference type="InterPro" id="IPR007201">
    <property type="entry name" value="Mei2-like_Rrm_C"/>
</dbReference>
<comment type="caution">
    <text evidence="5">The sequence shown here is derived from an EMBL/GenBank/DDBJ whole genome shotgun (WGS) entry which is preliminary data.</text>
</comment>
<evidence type="ECO:0000313" key="7">
    <source>
        <dbReference type="Proteomes" id="UP000570595"/>
    </source>
</evidence>
<dbReference type="CDD" id="cd12277">
    <property type="entry name" value="RRM3_MEI2_EAR1_like"/>
    <property type="match status" value="1"/>
</dbReference>
<dbReference type="Pfam" id="PF04059">
    <property type="entry name" value="RRM_2"/>
    <property type="match status" value="1"/>
</dbReference>
<dbReference type="InterPro" id="IPR000504">
    <property type="entry name" value="RRM_dom"/>
</dbReference>
<dbReference type="InterPro" id="IPR012677">
    <property type="entry name" value="Nucleotide-bd_a/b_plait_sf"/>
</dbReference>
<dbReference type="Gene3D" id="3.30.70.330">
    <property type="match status" value="2"/>
</dbReference>
<dbReference type="InterPro" id="IPR035979">
    <property type="entry name" value="RBD_domain_sf"/>
</dbReference>
<reference evidence="7 8" key="1">
    <citation type="submission" date="2020-04" db="EMBL/GenBank/DDBJ databases">
        <title>Perkinsus olseni comparative genomics.</title>
        <authorList>
            <person name="Bogema D.R."/>
        </authorList>
    </citation>
    <scope>NUCLEOTIDE SEQUENCE [LARGE SCALE GENOMIC DNA]</scope>
    <source>
        <strain evidence="6">ATCC PRA-179</strain>
        <strain evidence="5">ATCC PRA-31</strain>
    </source>
</reference>
<evidence type="ECO:0000313" key="6">
    <source>
        <dbReference type="EMBL" id="KAF4664520.1"/>
    </source>
</evidence>
<protein>
    <recommendedName>
        <fullName evidence="4">RRM domain-containing protein</fullName>
    </recommendedName>
</protein>
<dbReference type="Pfam" id="PF00076">
    <property type="entry name" value="RRM_1"/>
    <property type="match status" value="1"/>
</dbReference>
<feature type="compositionally biased region" description="Basic and acidic residues" evidence="3">
    <location>
        <begin position="116"/>
        <end position="125"/>
    </location>
</feature>
<feature type="compositionally biased region" description="Polar residues" evidence="3">
    <location>
        <begin position="420"/>
        <end position="432"/>
    </location>
</feature>